<reference evidence="2 3" key="1">
    <citation type="submission" date="2020-07" db="EMBL/GenBank/DDBJ databases">
        <title>Sequencing the genomes of 1000 actinobacteria strains.</title>
        <authorList>
            <person name="Klenk H.-P."/>
        </authorList>
    </citation>
    <scope>NUCLEOTIDE SEQUENCE [LARGE SCALE GENOMIC DNA]</scope>
    <source>
        <strain evidence="2 3">DSM 44065</strain>
    </source>
</reference>
<dbReference type="Proteomes" id="UP000587002">
    <property type="component" value="Unassembled WGS sequence"/>
</dbReference>
<gene>
    <name evidence="2" type="ORF">HNR68_003580</name>
</gene>
<organism evidence="2 3">
    <name type="scientific">Saccharopolyspora hordei</name>
    <dbReference type="NCBI Taxonomy" id="1838"/>
    <lineage>
        <taxon>Bacteria</taxon>
        <taxon>Bacillati</taxon>
        <taxon>Actinomycetota</taxon>
        <taxon>Actinomycetes</taxon>
        <taxon>Pseudonocardiales</taxon>
        <taxon>Pseudonocardiaceae</taxon>
        <taxon>Saccharopolyspora</taxon>
    </lineage>
</organism>
<protein>
    <submittedName>
        <fullName evidence="2">Uncharacterized protein</fullName>
    </submittedName>
</protein>
<sequence>MVALHLRSVEQDEPIGPLTDGMATHRHAQ</sequence>
<dbReference type="EMBL" id="JACCFJ010000001">
    <property type="protein sequence ID" value="NYI84950.1"/>
    <property type="molecule type" value="Genomic_DNA"/>
</dbReference>
<feature type="region of interest" description="Disordered" evidence="1">
    <location>
        <begin position="1"/>
        <end position="29"/>
    </location>
</feature>
<accession>A0A853ASC4</accession>
<comment type="caution">
    <text evidence="2">The sequence shown here is derived from an EMBL/GenBank/DDBJ whole genome shotgun (WGS) entry which is preliminary data.</text>
</comment>
<evidence type="ECO:0000256" key="1">
    <source>
        <dbReference type="SAM" id="MobiDB-lite"/>
    </source>
</evidence>
<keyword evidence="3" id="KW-1185">Reference proteome</keyword>
<name>A0A853ASC4_9PSEU</name>
<proteinExistence type="predicted"/>
<evidence type="ECO:0000313" key="3">
    <source>
        <dbReference type="Proteomes" id="UP000587002"/>
    </source>
</evidence>
<evidence type="ECO:0000313" key="2">
    <source>
        <dbReference type="EMBL" id="NYI84950.1"/>
    </source>
</evidence>
<dbReference type="AlphaFoldDB" id="A0A853ASC4"/>